<feature type="region of interest" description="Disordered" evidence="1">
    <location>
        <begin position="577"/>
        <end position="603"/>
    </location>
</feature>
<accession>A0A1C7MBX3</accession>
<feature type="compositionally biased region" description="Low complexity" evidence="1">
    <location>
        <begin position="425"/>
        <end position="434"/>
    </location>
</feature>
<feature type="region of interest" description="Disordered" evidence="1">
    <location>
        <begin position="725"/>
        <end position="801"/>
    </location>
</feature>
<comment type="caution">
    <text evidence="2">The sequence shown here is derived from an EMBL/GenBank/DDBJ whole genome shotgun (WGS) entry which is preliminary data.</text>
</comment>
<feature type="compositionally biased region" description="Low complexity" evidence="1">
    <location>
        <begin position="875"/>
        <end position="886"/>
    </location>
</feature>
<dbReference type="Proteomes" id="UP000092993">
    <property type="component" value="Unassembled WGS sequence"/>
</dbReference>
<dbReference type="OrthoDB" id="3362494at2759"/>
<feature type="compositionally biased region" description="Polar residues" evidence="1">
    <location>
        <begin position="39"/>
        <end position="52"/>
    </location>
</feature>
<feature type="region of interest" description="Disordered" evidence="1">
    <location>
        <begin position="378"/>
        <end position="497"/>
    </location>
</feature>
<proteinExistence type="predicted"/>
<feature type="compositionally biased region" description="Low complexity" evidence="1">
    <location>
        <begin position="544"/>
        <end position="564"/>
    </location>
</feature>
<organism evidence="2 3">
    <name type="scientific">Grifola frondosa</name>
    <name type="common">Maitake</name>
    <name type="synonym">Polyporus frondosus</name>
    <dbReference type="NCBI Taxonomy" id="5627"/>
    <lineage>
        <taxon>Eukaryota</taxon>
        <taxon>Fungi</taxon>
        <taxon>Dikarya</taxon>
        <taxon>Basidiomycota</taxon>
        <taxon>Agaricomycotina</taxon>
        <taxon>Agaricomycetes</taxon>
        <taxon>Polyporales</taxon>
        <taxon>Grifolaceae</taxon>
        <taxon>Grifola</taxon>
    </lineage>
</organism>
<feature type="compositionally biased region" description="Polar residues" evidence="1">
    <location>
        <begin position="580"/>
        <end position="592"/>
    </location>
</feature>
<evidence type="ECO:0000313" key="3">
    <source>
        <dbReference type="Proteomes" id="UP000092993"/>
    </source>
</evidence>
<protein>
    <recommendedName>
        <fullName evidence="4">Meiotically up-regulated protein Msb1/Mug8 domain-containing protein</fullName>
    </recommendedName>
</protein>
<dbReference type="AlphaFoldDB" id="A0A1C7MBX3"/>
<feature type="compositionally biased region" description="Polar residues" evidence="1">
    <location>
        <begin position="380"/>
        <end position="389"/>
    </location>
</feature>
<evidence type="ECO:0000256" key="1">
    <source>
        <dbReference type="SAM" id="MobiDB-lite"/>
    </source>
</evidence>
<feature type="compositionally biased region" description="Basic and acidic residues" evidence="1">
    <location>
        <begin position="759"/>
        <end position="768"/>
    </location>
</feature>
<feature type="region of interest" description="Disordered" evidence="1">
    <location>
        <begin position="1"/>
        <end position="27"/>
    </location>
</feature>
<feature type="region of interest" description="Disordered" evidence="1">
    <location>
        <begin position="39"/>
        <end position="72"/>
    </location>
</feature>
<feature type="compositionally biased region" description="Basic residues" evidence="1">
    <location>
        <begin position="892"/>
        <end position="905"/>
    </location>
</feature>
<feature type="region of interest" description="Disordered" evidence="1">
    <location>
        <begin position="264"/>
        <end position="283"/>
    </location>
</feature>
<name>A0A1C7MBX3_GRIFR</name>
<feature type="compositionally biased region" description="Basic and acidic residues" evidence="1">
    <location>
        <begin position="53"/>
        <end position="63"/>
    </location>
</feature>
<feature type="region of interest" description="Disordered" evidence="1">
    <location>
        <begin position="540"/>
        <end position="564"/>
    </location>
</feature>
<reference evidence="2 3" key="1">
    <citation type="submission" date="2016-03" db="EMBL/GenBank/DDBJ databases">
        <title>Whole genome sequencing of Grifola frondosa 9006-11.</title>
        <authorList>
            <person name="Min B."/>
            <person name="Park H."/>
            <person name="Kim J.-G."/>
            <person name="Cho H."/>
            <person name="Oh Y.-L."/>
            <person name="Kong W.-S."/>
            <person name="Choi I.-G."/>
        </authorList>
    </citation>
    <scope>NUCLEOTIDE SEQUENCE [LARGE SCALE GENOMIC DNA]</scope>
    <source>
        <strain evidence="2 3">9006-11</strain>
    </source>
</reference>
<evidence type="ECO:0008006" key="4">
    <source>
        <dbReference type="Google" id="ProtNLM"/>
    </source>
</evidence>
<keyword evidence="3" id="KW-1185">Reference proteome</keyword>
<feature type="region of interest" description="Disordered" evidence="1">
    <location>
        <begin position="865"/>
        <end position="905"/>
    </location>
</feature>
<dbReference type="EMBL" id="LUGG01000005">
    <property type="protein sequence ID" value="OBZ74292.1"/>
    <property type="molecule type" value="Genomic_DNA"/>
</dbReference>
<dbReference type="STRING" id="5627.A0A1C7MBX3"/>
<gene>
    <name evidence="2" type="ORF">A0H81_05232</name>
</gene>
<feature type="region of interest" description="Disordered" evidence="1">
    <location>
        <begin position="658"/>
        <end position="678"/>
    </location>
</feature>
<evidence type="ECO:0000313" key="2">
    <source>
        <dbReference type="EMBL" id="OBZ74292.1"/>
    </source>
</evidence>
<sequence>MPAFLSKVFTRKKEKESANKRSSISSLLEGKFEAVSPTISPSATNFAESAQQPKEKERARKPIPDTPHLTLNLPVPKEERSRALGSSLKRTQTIAERFPTPSRHSRGDAPALVLRIARRAAAADLVVHSLLGPKSPVSTLSPSPTSPSMIFNTELEYTRSPHDLAAVLRWALRHLRLDGESFGNGTAPWQWYAGFAEAERASSYSPSAFTDASEDTDDWSTFYSRWERAGRIMEHLFLAHIRDEMVHKKMPLRLSELVTGYPYHHRSSSTDTPSGSEGDLLPRPRLSTRRYDALFVRVDTRLPDVKSGKPKQHPLRLIADALKSEVELSETQYESVWDAIRKAAVSGRAEGDDVLSDYPLLSRVFADETIRLLSLVPADNGNSASSSVPTIRVPKPKRSASSFGSVKAAANGSSNGVPRAPPKSPSSTSNSNSNAPGKDLASTLLDNDVEVTAPPTVSRKSSKKRLASPGRGRGLSAETPPLPPLTNAHTPLSPRPLTSKTTVVDLVKLDEAFIDFWSDAPAGSYLVILAQLRSPDALADFPRRASSPRPSTRSEPSSRKSSTFTAARRRFTFFSQSSTLSGAQDTKATPRQKTGPGVDRNDCCEAASTTEAELPPIPVVEAKPASVVKDSIAVAVLLKTEGTGDTVPQDIVLADASPDAPGRLSQDKTLPPTPEPPAALVDISTQAETRNEKLTEVSPNVDAEVTTIVSELSVVVPAAASTTHEVESALHAPEVPAKSVDVPSPISGESPKETAPIEAHSDPSHLENLRYPGVQRNSSGASLPPTPAITNPAQPPLREPSTVEAIALHKEDDVVPESTDDKLEGDVLVSDDAQGSPVAVAVPYASAGAETVSEKSVPPQFDTELANEQHGDGLPAIPVVDVVPADGSRPRREIRRTRVSLRRKI</sequence>